<feature type="region of interest" description="Disordered" evidence="6">
    <location>
        <begin position="694"/>
        <end position="714"/>
    </location>
</feature>
<dbReference type="Gene3D" id="4.10.1060.10">
    <property type="entry name" value="Zinc finger, RanBP2-type"/>
    <property type="match status" value="1"/>
</dbReference>
<keyword evidence="1" id="KW-0479">Metal-binding</keyword>
<accession>A0AAV2I7B1</accession>
<dbReference type="AlphaFoldDB" id="A0AAV2I7B1"/>
<dbReference type="EMBL" id="CAXITT010000499">
    <property type="protein sequence ID" value="CAL1542661.1"/>
    <property type="molecule type" value="Genomic_DNA"/>
</dbReference>
<feature type="region of interest" description="Disordered" evidence="6">
    <location>
        <begin position="467"/>
        <end position="572"/>
    </location>
</feature>
<evidence type="ECO:0000259" key="7">
    <source>
        <dbReference type="PROSITE" id="PS50199"/>
    </source>
</evidence>
<feature type="coiled-coil region" evidence="5">
    <location>
        <begin position="580"/>
        <end position="614"/>
    </location>
</feature>
<feature type="region of interest" description="Disordered" evidence="6">
    <location>
        <begin position="129"/>
        <end position="154"/>
    </location>
</feature>
<feature type="compositionally biased region" description="Polar residues" evidence="6">
    <location>
        <begin position="350"/>
        <end position="359"/>
    </location>
</feature>
<organism evidence="8 9">
    <name type="scientific">Lymnaea stagnalis</name>
    <name type="common">Great pond snail</name>
    <name type="synonym">Helix stagnalis</name>
    <dbReference type="NCBI Taxonomy" id="6523"/>
    <lineage>
        <taxon>Eukaryota</taxon>
        <taxon>Metazoa</taxon>
        <taxon>Spiralia</taxon>
        <taxon>Lophotrochozoa</taxon>
        <taxon>Mollusca</taxon>
        <taxon>Gastropoda</taxon>
        <taxon>Heterobranchia</taxon>
        <taxon>Euthyneura</taxon>
        <taxon>Panpulmonata</taxon>
        <taxon>Hygrophila</taxon>
        <taxon>Lymnaeoidea</taxon>
        <taxon>Lymnaeidae</taxon>
        <taxon>Lymnaea</taxon>
    </lineage>
</organism>
<dbReference type="GO" id="GO:0008270">
    <property type="term" value="F:zinc ion binding"/>
    <property type="evidence" value="ECO:0007669"/>
    <property type="project" value="UniProtKB-KW"/>
</dbReference>
<feature type="compositionally biased region" description="Polar residues" evidence="6">
    <location>
        <begin position="326"/>
        <end position="342"/>
    </location>
</feature>
<dbReference type="Gene3D" id="1.10.8.10">
    <property type="entry name" value="DNA helicase RuvA subunit, C-terminal domain"/>
    <property type="match status" value="1"/>
</dbReference>
<dbReference type="SMART" id="SM00547">
    <property type="entry name" value="ZnF_RBZ"/>
    <property type="match status" value="1"/>
</dbReference>
<feature type="compositionally biased region" description="Polar residues" evidence="6">
    <location>
        <begin position="476"/>
        <end position="485"/>
    </location>
</feature>
<evidence type="ECO:0000256" key="6">
    <source>
        <dbReference type="SAM" id="MobiDB-lite"/>
    </source>
</evidence>
<dbReference type="SUPFAM" id="SSF90209">
    <property type="entry name" value="Ran binding protein zinc finger-like"/>
    <property type="match status" value="1"/>
</dbReference>
<feature type="domain" description="RanBP2-type" evidence="7">
    <location>
        <begin position="755"/>
        <end position="785"/>
    </location>
</feature>
<feature type="compositionally biased region" description="Polar residues" evidence="6">
    <location>
        <begin position="275"/>
        <end position="310"/>
    </location>
</feature>
<keyword evidence="3" id="KW-0862">Zinc</keyword>
<dbReference type="PROSITE" id="PS50199">
    <property type="entry name" value="ZF_RANBP2_2"/>
    <property type="match status" value="1"/>
</dbReference>
<dbReference type="InterPro" id="IPR001876">
    <property type="entry name" value="Znf_RanBP2"/>
</dbReference>
<evidence type="ECO:0000256" key="5">
    <source>
        <dbReference type="SAM" id="Coils"/>
    </source>
</evidence>
<keyword evidence="2 4" id="KW-0863">Zinc-finger</keyword>
<dbReference type="InterPro" id="IPR036443">
    <property type="entry name" value="Znf_RanBP2_sf"/>
</dbReference>
<name>A0AAV2I7B1_LYMST</name>
<sequence length="833" mass="90972">MADTELLNFLKYHYPNVPITAVIKVMRRFGNDKDKCIKALEEDKKNYPNSDIPMNTPVQETLSNNNIPSPGEGKSISARIQELQVSHESAIQSKGAERHVSTIERSVINPSRNQDLKRPVVTQSVLVTVQTGDRSSSTTSGTAAAQGNRVPGGNMITPQTAPADFTPFMFSRSPTDVPNIECRAAARPRQPTMNSSATSSPVEQRRPVKVINIPPGSLSGGSVSPAATPPNSRHIRMHFGDTGGICTVSAPPSNMHRYGSTPNVSQHFRTELRTEATSSQPVHSSSIVVNTTSHVNNLTPDRKANSGSNKDSPHGDGRRTPVPPLNLNTSDFQASSGTNNPHSAVRPLSTPVQATSPGTAHSRPMFVEIRRDQVSSGPFFSPATVRAPPTFIPHQTSYNSSGNNYIPYNSDFPNHSQQEHYQNAQYKRAGYSSPPTSIYQSSSNSTYSPYPQYNISSFPVIGVSGPAGQLPGQPPSHLSQYTHYTPPQGLTGIHHLPKSPSVGVAQPLMNSRSNSQDSEHSVGAEYDGRSHHYNNMGSRVSSHSSISSDSSVNRLDRGDKGTRPRSGSIQDEAGYIQALLQHQKSRMKKLEEDTEQYKVILERLRAEVGDMEKNMIENSSHASRSFPSVEDISRLCESNRLLQTDIQMYMNEIDMYKSGQTPFNKINPLDQQNFFANMPTGQHDPIYGRIPASGRLDDNRRPLPVPPPRPPPPIPIRQPSAEINQAIGGNHSNDIFRVPPVPSNYQPAVNSGDSEEGDSWNCSYCTFSNHPALKKCEVCEMPRNEMIPGPPLPPHQPVIGHLPPRLVQDVVGNVQARSGSPSSTLGHHHRAGT</sequence>
<comment type="caution">
    <text evidence="8">The sequence shown here is derived from an EMBL/GenBank/DDBJ whole genome shotgun (WGS) entry which is preliminary data.</text>
</comment>
<feature type="compositionally biased region" description="Low complexity" evidence="6">
    <location>
        <begin position="538"/>
        <end position="551"/>
    </location>
</feature>
<evidence type="ECO:0000256" key="3">
    <source>
        <dbReference type="ARBA" id="ARBA00022833"/>
    </source>
</evidence>
<feature type="compositionally biased region" description="Basic and acidic residues" evidence="6">
    <location>
        <begin position="517"/>
        <end position="530"/>
    </location>
</feature>
<evidence type="ECO:0000256" key="4">
    <source>
        <dbReference type="PROSITE-ProRule" id="PRU00322"/>
    </source>
</evidence>
<feature type="region of interest" description="Disordered" evidence="6">
    <location>
        <begin position="273"/>
        <end position="363"/>
    </location>
</feature>
<dbReference type="PANTHER" id="PTHR46253">
    <property type="entry name" value="TGF-BETA-ACTIVATED KINASE 1 AND MAP3K7-BINDING PROTEIN TAB"/>
    <property type="match status" value="1"/>
</dbReference>
<dbReference type="Proteomes" id="UP001497497">
    <property type="component" value="Unassembled WGS sequence"/>
</dbReference>
<evidence type="ECO:0000256" key="2">
    <source>
        <dbReference type="ARBA" id="ARBA00022771"/>
    </source>
</evidence>
<protein>
    <recommendedName>
        <fullName evidence="7">RanBP2-type domain-containing protein</fullName>
    </recommendedName>
</protein>
<dbReference type="PANTHER" id="PTHR46253:SF1">
    <property type="entry name" value="TAB2"/>
    <property type="match status" value="1"/>
</dbReference>
<evidence type="ECO:0000256" key="1">
    <source>
        <dbReference type="ARBA" id="ARBA00022723"/>
    </source>
</evidence>
<feature type="compositionally biased region" description="Low complexity" evidence="6">
    <location>
        <begin position="129"/>
        <end position="145"/>
    </location>
</feature>
<evidence type="ECO:0000313" key="8">
    <source>
        <dbReference type="EMBL" id="CAL1542661.1"/>
    </source>
</evidence>
<dbReference type="PROSITE" id="PS01358">
    <property type="entry name" value="ZF_RANBP2_1"/>
    <property type="match status" value="1"/>
</dbReference>
<keyword evidence="9" id="KW-1185">Reference proteome</keyword>
<feature type="compositionally biased region" description="Pro residues" evidence="6">
    <location>
        <begin position="703"/>
        <end position="714"/>
    </location>
</feature>
<reference evidence="8 9" key="1">
    <citation type="submission" date="2024-04" db="EMBL/GenBank/DDBJ databases">
        <authorList>
            <consortium name="Genoscope - CEA"/>
            <person name="William W."/>
        </authorList>
    </citation>
    <scope>NUCLEOTIDE SEQUENCE [LARGE SCALE GENOMIC DNA]</scope>
</reference>
<proteinExistence type="predicted"/>
<gene>
    <name evidence="8" type="ORF">GSLYS_00016195001</name>
</gene>
<keyword evidence="5" id="KW-0175">Coiled coil</keyword>
<evidence type="ECO:0000313" key="9">
    <source>
        <dbReference type="Proteomes" id="UP001497497"/>
    </source>
</evidence>